<keyword evidence="4" id="KW-1185">Reference proteome</keyword>
<sequence>MSEWLTSKKIHISGVLISNLTRLCSAIHSHPLYFAFFVYFLPYLLKLVKFLFLSPLFIIITSILLLILLPNENLFSNIVSSQGSAKHLFLVYNSVLEKLRPEKYYESENFCGFNELEIYNAVFGSYEAEAKDEAQQIDVSEEKKGEEKRMQNLEEEKNETKKVNDITAASEHYPMEKEWKRSLACKLLDERCEEEGMDLLWETYENESNKMKAKNDYNNMKNKKKQQEEEDGYDSEDDQVRGGLCCLQALKFSSVKMMNLGIGKPNLVRFSKAAKGIGWLRNVKKKHSKKVHNNGD</sequence>
<feature type="transmembrane region" description="Helical" evidence="2">
    <location>
        <begin position="20"/>
        <end position="41"/>
    </location>
</feature>
<keyword evidence="2" id="KW-1133">Transmembrane helix</keyword>
<accession>A0A5A7Q7E3</accession>
<feature type="transmembrane region" description="Helical" evidence="2">
    <location>
        <begin position="47"/>
        <end position="69"/>
    </location>
</feature>
<name>A0A5A7Q7E3_STRAF</name>
<protein>
    <recommendedName>
        <fullName evidence="5">Transmembrane protein</fullName>
    </recommendedName>
</protein>
<proteinExistence type="predicted"/>
<comment type="caution">
    <text evidence="3">The sequence shown here is derived from an EMBL/GenBank/DDBJ whole genome shotgun (WGS) entry which is preliminary data.</text>
</comment>
<dbReference type="OrthoDB" id="1939140at2759"/>
<evidence type="ECO:0000313" key="3">
    <source>
        <dbReference type="EMBL" id="GER41179.1"/>
    </source>
</evidence>
<gene>
    <name evidence="3" type="ORF">STAS_17878</name>
</gene>
<feature type="region of interest" description="Disordered" evidence="1">
    <location>
        <begin position="213"/>
        <end position="237"/>
    </location>
</feature>
<organism evidence="3 4">
    <name type="scientific">Striga asiatica</name>
    <name type="common">Asiatic witchweed</name>
    <name type="synonym">Buchnera asiatica</name>
    <dbReference type="NCBI Taxonomy" id="4170"/>
    <lineage>
        <taxon>Eukaryota</taxon>
        <taxon>Viridiplantae</taxon>
        <taxon>Streptophyta</taxon>
        <taxon>Embryophyta</taxon>
        <taxon>Tracheophyta</taxon>
        <taxon>Spermatophyta</taxon>
        <taxon>Magnoliopsida</taxon>
        <taxon>eudicotyledons</taxon>
        <taxon>Gunneridae</taxon>
        <taxon>Pentapetalae</taxon>
        <taxon>asterids</taxon>
        <taxon>lamiids</taxon>
        <taxon>Lamiales</taxon>
        <taxon>Orobanchaceae</taxon>
        <taxon>Buchnereae</taxon>
        <taxon>Striga</taxon>
    </lineage>
</organism>
<evidence type="ECO:0008006" key="5">
    <source>
        <dbReference type="Google" id="ProtNLM"/>
    </source>
</evidence>
<dbReference type="PANTHER" id="PTHR36760">
    <property type="entry name" value="ACIDIC LEUCINE-RICH NUCLEAR PHOSPHOPROTEIN 32 FAMILY B PROTEIN"/>
    <property type="match status" value="1"/>
</dbReference>
<feature type="compositionally biased region" description="Acidic residues" evidence="1">
    <location>
        <begin position="228"/>
        <end position="237"/>
    </location>
</feature>
<reference evidence="4" key="1">
    <citation type="journal article" date="2019" name="Curr. Biol.">
        <title>Genome Sequence of Striga asiatica Provides Insight into the Evolution of Plant Parasitism.</title>
        <authorList>
            <person name="Yoshida S."/>
            <person name="Kim S."/>
            <person name="Wafula E.K."/>
            <person name="Tanskanen J."/>
            <person name="Kim Y.M."/>
            <person name="Honaas L."/>
            <person name="Yang Z."/>
            <person name="Spallek T."/>
            <person name="Conn C.E."/>
            <person name="Ichihashi Y."/>
            <person name="Cheong K."/>
            <person name="Cui S."/>
            <person name="Der J.P."/>
            <person name="Gundlach H."/>
            <person name="Jiao Y."/>
            <person name="Hori C."/>
            <person name="Ishida J.K."/>
            <person name="Kasahara H."/>
            <person name="Kiba T."/>
            <person name="Kim M.S."/>
            <person name="Koo N."/>
            <person name="Laohavisit A."/>
            <person name="Lee Y.H."/>
            <person name="Lumba S."/>
            <person name="McCourt P."/>
            <person name="Mortimer J.C."/>
            <person name="Mutuku J.M."/>
            <person name="Nomura T."/>
            <person name="Sasaki-Sekimoto Y."/>
            <person name="Seto Y."/>
            <person name="Wang Y."/>
            <person name="Wakatake T."/>
            <person name="Sakakibara H."/>
            <person name="Demura T."/>
            <person name="Yamaguchi S."/>
            <person name="Yoneyama K."/>
            <person name="Manabe R.I."/>
            <person name="Nelson D.C."/>
            <person name="Schulman A.H."/>
            <person name="Timko M.P."/>
            <person name="dePamphilis C.W."/>
            <person name="Choi D."/>
            <person name="Shirasu K."/>
        </authorList>
    </citation>
    <scope>NUCLEOTIDE SEQUENCE [LARGE SCALE GENOMIC DNA]</scope>
    <source>
        <strain evidence="4">cv. UVA1</strain>
    </source>
</reference>
<feature type="region of interest" description="Disordered" evidence="1">
    <location>
        <begin position="137"/>
        <end position="162"/>
    </location>
</feature>
<dbReference type="PANTHER" id="PTHR36760:SF1">
    <property type="entry name" value="ACIDIC LEUCINE-RICH NUCLEAR PHOSPHOPROTEIN 32 FAMILY B PROTEIN"/>
    <property type="match status" value="1"/>
</dbReference>
<dbReference type="AlphaFoldDB" id="A0A5A7Q7E3"/>
<evidence type="ECO:0000313" key="4">
    <source>
        <dbReference type="Proteomes" id="UP000325081"/>
    </source>
</evidence>
<dbReference type="Proteomes" id="UP000325081">
    <property type="component" value="Unassembled WGS sequence"/>
</dbReference>
<keyword evidence="2" id="KW-0812">Transmembrane</keyword>
<keyword evidence="2" id="KW-0472">Membrane</keyword>
<evidence type="ECO:0000256" key="1">
    <source>
        <dbReference type="SAM" id="MobiDB-lite"/>
    </source>
</evidence>
<evidence type="ECO:0000256" key="2">
    <source>
        <dbReference type="SAM" id="Phobius"/>
    </source>
</evidence>
<dbReference type="EMBL" id="BKCP01006071">
    <property type="protein sequence ID" value="GER41179.1"/>
    <property type="molecule type" value="Genomic_DNA"/>
</dbReference>